<dbReference type="EMBL" id="LNCD01000092">
    <property type="protein sequence ID" value="KWV49112.1"/>
    <property type="molecule type" value="Genomic_DNA"/>
</dbReference>
<dbReference type="EMBL" id="LNCD01000018">
    <property type="protein sequence ID" value="KWV58895.1"/>
    <property type="molecule type" value="Genomic_DNA"/>
</dbReference>
<sequence length="71" mass="7813">MRRSTTSDARKKDTREKIELGGLIVKAGLRYEKRALLLGLLIDAAARLKGDAQERSRLAALGAEAFGERDD</sequence>
<organism evidence="3 4">
    <name type="scientific">Rhizobium altiplani</name>
    <dbReference type="NCBI Taxonomy" id="1864509"/>
    <lineage>
        <taxon>Bacteria</taxon>
        <taxon>Pseudomonadati</taxon>
        <taxon>Pseudomonadota</taxon>
        <taxon>Alphaproteobacteria</taxon>
        <taxon>Hyphomicrobiales</taxon>
        <taxon>Rhizobiaceae</taxon>
        <taxon>Rhizobium/Agrobacterium group</taxon>
        <taxon>Rhizobium</taxon>
    </lineage>
</organism>
<dbReference type="RefSeq" id="WP_028749705.1">
    <property type="nucleotide sequence ID" value="NZ_LNCD01000018.1"/>
</dbReference>
<evidence type="ECO:0000313" key="2">
    <source>
        <dbReference type="EMBL" id="KWV49112.1"/>
    </source>
</evidence>
<name>A0A120FQQ2_9HYPH</name>
<dbReference type="EMBL" id="LNCD01000093">
    <property type="protein sequence ID" value="KWV49002.1"/>
    <property type="molecule type" value="Genomic_DNA"/>
</dbReference>
<reference evidence="3 4" key="1">
    <citation type="submission" date="2015-11" db="EMBL/GenBank/DDBJ databases">
        <title>Draft Genome Sequence of the Strain BR 10423 (Rhizobium sp.) isolated from nodules of Mimosa pudica.</title>
        <authorList>
            <person name="Barauna A.C."/>
            <person name="Zilli J.E."/>
            <person name="Simoes-Araujo J.L."/>
            <person name="Reis V.M."/>
            <person name="James E.K."/>
            <person name="Reis F.B.Jr."/>
            <person name="Rouws L.F."/>
            <person name="Passos S.R."/>
            <person name="Gois S.R."/>
        </authorList>
    </citation>
    <scope>NUCLEOTIDE SEQUENCE [LARGE SCALE GENOMIC DNA]</scope>
    <source>
        <strain evidence="3 4">BR10423</strain>
    </source>
</reference>
<evidence type="ECO:0000313" key="3">
    <source>
        <dbReference type="EMBL" id="KWV58895.1"/>
    </source>
</evidence>
<dbReference type="Pfam" id="PF06412">
    <property type="entry name" value="TraD"/>
    <property type="match status" value="1"/>
</dbReference>
<protein>
    <submittedName>
        <fullName evidence="3">Conjugal transfer protein TraD</fullName>
    </submittedName>
</protein>
<keyword evidence="4" id="KW-1185">Reference proteome</keyword>
<gene>
    <name evidence="2" type="ORF">AS026_11125</name>
    <name evidence="1" type="ORF">AS026_11500</name>
    <name evidence="3" type="ORF">AS026_29960</name>
</gene>
<evidence type="ECO:0000313" key="4">
    <source>
        <dbReference type="Proteomes" id="UP000068164"/>
    </source>
</evidence>
<comment type="caution">
    <text evidence="3">The sequence shown here is derived from an EMBL/GenBank/DDBJ whole genome shotgun (WGS) entry which is preliminary data.</text>
</comment>
<evidence type="ECO:0000313" key="1">
    <source>
        <dbReference type="EMBL" id="KWV49002.1"/>
    </source>
</evidence>
<dbReference type="AlphaFoldDB" id="A0A120FQQ2"/>
<dbReference type="InterPro" id="IPR009444">
    <property type="entry name" value="Conjugal_tfr_TraD_a-type"/>
</dbReference>
<proteinExistence type="predicted"/>
<dbReference type="NCBIfam" id="NF010421">
    <property type="entry name" value="PRK13847.1"/>
    <property type="match status" value="1"/>
</dbReference>
<accession>A0A120FQQ2</accession>
<dbReference type="Proteomes" id="UP000068164">
    <property type="component" value="Unassembled WGS sequence"/>
</dbReference>